<evidence type="ECO:0000256" key="3">
    <source>
        <dbReference type="ARBA" id="ARBA00022737"/>
    </source>
</evidence>
<keyword evidence="2 6" id="KW-0808">Transferase</keyword>
<dbReference type="Gene3D" id="3.40.50.300">
    <property type="entry name" value="P-loop containing nucleotide triphosphate hydrolases"/>
    <property type="match status" value="1"/>
</dbReference>
<evidence type="ECO:0000256" key="1">
    <source>
        <dbReference type="ARBA" id="ARBA00007220"/>
    </source>
</evidence>
<dbReference type="PRINTS" id="PR00094">
    <property type="entry name" value="ADENYLTKNASE"/>
</dbReference>
<dbReference type="CDD" id="cd01428">
    <property type="entry name" value="ADK"/>
    <property type="match status" value="1"/>
</dbReference>
<dbReference type="SMART" id="SM00698">
    <property type="entry name" value="MORN"/>
    <property type="match status" value="3"/>
</dbReference>
<dbReference type="PROSITE" id="PS00113">
    <property type="entry name" value="ADENYLATE_KINASE"/>
    <property type="match status" value="1"/>
</dbReference>
<dbReference type="SUPFAM" id="SSF57774">
    <property type="entry name" value="Microbial and mitochondrial ADK, insert 'zinc finger' domain"/>
    <property type="match status" value="1"/>
</dbReference>
<dbReference type="InterPro" id="IPR036193">
    <property type="entry name" value="ADK_active_lid_dom_sf"/>
</dbReference>
<protein>
    <recommendedName>
        <fullName evidence="8">Adenylate kinase</fullName>
    </recommendedName>
</protein>
<dbReference type="GO" id="GO:0005524">
    <property type="term" value="F:ATP binding"/>
    <property type="evidence" value="ECO:0007669"/>
    <property type="project" value="InterPro"/>
</dbReference>
<dbReference type="Pfam" id="PF02493">
    <property type="entry name" value="MORN"/>
    <property type="match status" value="4"/>
</dbReference>
<dbReference type="SUPFAM" id="SSF82185">
    <property type="entry name" value="Histone H3 K4-specific methyltransferase SET7/9 N-terminal domain"/>
    <property type="match status" value="1"/>
</dbReference>
<dbReference type="Pfam" id="PF00406">
    <property type="entry name" value="ADK"/>
    <property type="match status" value="1"/>
</dbReference>
<comment type="similarity">
    <text evidence="1 6">Belongs to the adenylate kinase family.</text>
</comment>
<evidence type="ECO:0000256" key="2">
    <source>
        <dbReference type="ARBA" id="ARBA00022679"/>
    </source>
</evidence>
<reference evidence="7" key="1">
    <citation type="submission" date="2021-01" db="EMBL/GenBank/DDBJ databases">
        <authorList>
            <person name="Corre E."/>
            <person name="Pelletier E."/>
            <person name="Niang G."/>
            <person name="Scheremetjew M."/>
            <person name="Finn R."/>
            <person name="Kale V."/>
            <person name="Holt S."/>
            <person name="Cochrane G."/>
            <person name="Meng A."/>
            <person name="Brown T."/>
            <person name="Cohen L."/>
        </authorList>
    </citation>
    <scope>NUCLEOTIDE SEQUENCE</scope>
    <source>
        <strain evidence="7">UTEX LB 985</strain>
    </source>
</reference>
<dbReference type="InterPro" id="IPR000850">
    <property type="entry name" value="Adenylat/UMP-CMP_kin"/>
</dbReference>
<keyword evidence="5 6" id="KW-0418">Kinase</keyword>
<dbReference type="EMBL" id="HBGU01004591">
    <property type="protein sequence ID" value="CAD9400468.1"/>
    <property type="molecule type" value="Transcribed_RNA"/>
</dbReference>
<dbReference type="GO" id="GO:0004017">
    <property type="term" value="F:AMP kinase activity"/>
    <property type="evidence" value="ECO:0007669"/>
    <property type="project" value="InterPro"/>
</dbReference>
<name>A0A7S2BLD2_9EUKA</name>
<dbReference type="InterPro" id="IPR006259">
    <property type="entry name" value="Adenyl_kin_sub"/>
</dbReference>
<gene>
    <name evidence="7" type="ORF">CBRE1094_LOCUS2482</name>
</gene>
<organism evidence="7">
    <name type="scientific">Haptolina brevifila</name>
    <dbReference type="NCBI Taxonomy" id="156173"/>
    <lineage>
        <taxon>Eukaryota</taxon>
        <taxon>Haptista</taxon>
        <taxon>Haptophyta</taxon>
        <taxon>Prymnesiophyceae</taxon>
        <taxon>Prymnesiales</taxon>
        <taxon>Prymnesiaceae</taxon>
        <taxon>Haptolina</taxon>
    </lineage>
</organism>
<keyword evidence="3" id="KW-0677">Repeat</keyword>
<dbReference type="InterPro" id="IPR003409">
    <property type="entry name" value="MORN"/>
</dbReference>
<sequence length="570" mass="60881">MTTPIWQALAKSDATELTAALGSASAEDLAVPDASGMPPLKHAIIAAKYECAKLLLGTGGALGVPASELALWERVQADKLPSVVDGEEVEPKDVESEEYQTELAAELLAGVEAAEAGYMIKAIVKIGYYVGGRASVAEHEMAFDTQVGDRFGFGVCLMPGGDVYAGEYGAGGMRDGAGALKTKLGTTYVGKWVAGKRHGQGSMTYADGGVYTGAWAYGKRHGQGTFTYPNKDTYVGAWHAGVKHGVGRYTSADVGAEYEGTWKHGSLVASKVVYTSAEKAAFYGKFDKAGRPTGPGAFSFANGNSVRGRYVAEPIEETEDGEAPTVTPAEWYGEKYEPVDGAATDDALKEELTTVKPTLNVLIMGAPGSGKGTQAEKIVETFGLVHISTGALLRAATEDPDNELGAKAKECMDAGELVPDDLITSIVVQRLDTPECKEKGWLLDGFPRTLSQAEDMEKHFLLPNKAIFLDVAEGKLIERICGRRTDPETEKIYHMTFNPPLKEDGEPDEEVLARLTQRDDDTEEALKNRLIIFNENKTAVLSVFASIATSIDGGRDSAEIFPDIKAALDL</sequence>
<evidence type="ECO:0000256" key="4">
    <source>
        <dbReference type="ARBA" id="ARBA00022741"/>
    </source>
</evidence>
<accession>A0A7S2BLD2</accession>
<evidence type="ECO:0000256" key="6">
    <source>
        <dbReference type="RuleBase" id="RU003330"/>
    </source>
</evidence>
<dbReference type="InterPro" id="IPR027417">
    <property type="entry name" value="P-loop_NTPase"/>
</dbReference>
<dbReference type="AlphaFoldDB" id="A0A7S2BLD2"/>
<dbReference type="NCBIfam" id="TIGR01351">
    <property type="entry name" value="adk"/>
    <property type="match status" value="1"/>
</dbReference>
<evidence type="ECO:0000256" key="5">
    <source>
        <dbReference type="ARBA" id="ARBA00022777"/>
    </source>
</evidence>
<dbReference type="HAMAP" id="MF_00235">
    <property type="entry name" value="Adenylate_kinase_Adk"/>
    <property type="match status" value="1"/>
</dbReference>
<dbReference type="SUPFAM" id="SSF52540">
    <property type="entry name" value="P-loop containing nucleoside triphosphate hydrolases"/>
    <property type="match status" value="1"/>
</dbReference>
<keyword evidence="4" id="KW-0547">Nucleotide-binding</keyword>
<dbReference type="InterPro" id="IPR033690">
    <property type="entry name" value="Adenylat_kinase_CS"/>
</dbReference>
<evidence type="ECO:0000313" key="7">
    <source>
        <dbReference type="EMBL" id="CAD9400468.1"/>
    </source>
</evidence>
<dbReference type="Gene3D" id="2.20.110.10">
    <property type="entry name" value="Histone H3 K4-specific methyltransferase SET7/9 N-terminal domain"/>
    <property type="match status" value="2"/>
</dbReference>
<proteinExistence type="inferred from homology"/>
<dbReference type="PANTHER" id="PTHR23359">
    <property type="entry name" value="NUCLEOTIDE KINASE"/>
    <property type="match status" value="1"/>
</dbReference>
<evidence type="ECO:0008006" key="8">
    <source>
        <dbReference type="Google" id="ProtNLM"/>
    </source>
</evidence>